<reference evidence="3" key="1">
    <citation type="journal article" date="2008" name="Nat. Genet.">
        <title>The Pristionchus pacificus genome provides a unique perspective on nematode lifestyle and parasitism.</title>
        <authorList>
            <person name="Dieterich C."/>
            <person name="Clifton S.W."/>
            <person name="Schuster L.N."/>
            <person name="Chinwalla A."/>
            <person name="Delehaunty K."/>
            <person name="Dinkelacker I."/>
            <person name="Fulton L."/>
            <person name="Fulton R."/>
            <person name="Godfrey J."/>
            <person name="Minx P."/>
            <person name="Mitreva M."/>
            <person name="Roeseler W."/>
            <person name="Tian H."/>
            <person name="Witte H."/>
            <person name="Yang S.P."/>
            <person name="Wilson R.K."/>
            <person name="Sommer R.J."/>
        </authorList>
    </citation>
    <scope>NUCLEOTIDE SEQUENCE [LARGE SCALE GENOMIC DNA]</scope>
    <source>
        <strain evidence="3">PS312</strain>
    </source>
</reference>
<keyword evidence="3" id="KW-1185">Reference proteome</keyword>
<accession>A0A8R1Z5D6</accession>
<sequence>MLQINYRTGQWVSPYADTVDTETAFISSKPIFRQATISKRRRHTTHQKSNSLNGSRDGRASSSSSRPSPEYALRQAGRAGIGPLSSFRVLSRRLE</sequence>
<proteinExistence type="predicted"/>
<reference evidence="2" key="2">
    <citation type="submission" date="2022-06" db="UniProtKB">
        <authorList>
            <consortium name="EnsemblMetazoa"/>
        </authorList>
    </citation>
    <scope>IDENTIFICATION</scope>
    <source>
        <strain evidence="2">PS312</strain>
    </source>
</reference>
<evidence type="ECO:0000256" key="1">
    <source>
        <dbReference type="SAM" id="MobiDB-lite"/>
    </source>
</evidence>
<gene>
    <name evidence="2" type="primary">WBGene00282957</name>
</gene>
<dbReference type="AlphaFoldDB" id="A0A2A6BAB2"/>
<dbReference type="EnsemblMetazoa" id="PPA44588.1">
    <property type="protein sequence ID" value="PPA44588.1"/>
    <property type="gene ID" value="WBGene00282957"/>
</dbReference>
<evidence type="ECO:0000313" key="3">
    <source>
        <dbReference type="Proteomes" id="UP000005239"/>
    </source>
</evidence>
<dbReference type="Proteomes" id="UP000005239">
    <property type="component" value="Unassembled WGS sequence"/>
</dbReference>
<accession>A0A2A6BAB2</accession>
<evidence type="ECO:0000313" key="2">
    <source>
        <dbReference type="EnsemblMetazoa" id="PPA44588.1"/>
    </source>
</evidence>
<feature type="compositionally biased region" description="Low complexity" evidence="1">
    <location>
        <begin position="60"/>
        <end position="69"/>
    </location>
</feature>
<feature type="region of interest" description="Disordered" evidence="1">
    <location>
        <begin position="36"/>
        <end position="77"/>
    </location>
</feature>
<protein>
    <submittedName>
        <fullName evidence="2">Uncharacterized protein</fullName>
    </submittedName>
</protein>
<organism evidence="2 3">
    <name type="scientific">Pristionchus pacificus</name>
    <name type="common">Parasitic nematode worm</name>
    <dbReference type="NCBI Taxonomy" id="54126"/>
    <lineage>
        <taxon>Eukaryota</taxon>
        <taxon>Metazoa</taxon>
        <taxon>Ecdysozoa</taxon>
        <taxon>Nematoda</taxon>
        <taxon>Chromadorea</taxon>
        <taxon>Rhabditida</taxon>
        <taxon>Rhabditina</taxon>
        <taxon>Diplogasteromorpha</taxon>
        <taxon>Diplogasteroidea</taxon>
        <taxon>Neodiplogasteridae</taxon>
        <taxon>Pristionchus</taxon>
    </lineage>
</organism>
<name>A0A2A6BAB2_PRIPA</name>